<reference evidence="8" key="1">
    <citation type="submission" date="2025-08" db="UniProtKB">
        <authorList>
            <consortium name="RefSeq"/>
        </authorList>
    </citation>
    <scope>IDENTIFICATION</scope>
</reference>
<dbReference type="PANTHER" id="PTHR23152">
    <property type="entry name" value="2-OXOGLUTARATE DEHYDROGENASE"/>
    <property type="match status" value="1"/>
</dbReference>
<dbReference type="Proteomes" id="UP000695022">
    <property type="component" value="Unplaced"/>
</dbReference>
<comment type="cofactor">
    <cofactor evidence="1">
        <name>thiamine diphosphate</name>
        <dbReference type="ChEBI" id="CHEBI:58937"/>
    </cofactor>
</comment>
<proteinExistence type="inferred from homology"/>
<evidence type="ECO:0000313" key="7">
    <source>
        <dbReference type="Proteomes" id="UP000695022"/>
    </source>
</evidence>
<evidence type="ECO:0000256" key="2">
    <source>
        <dbReference type="ARBA" id="ARBA00006936"/>
    </source>
</evidence>
<dbReference type="InterPro" id="IPR001017">
    <property type="entry name" value="DH_E1"/>
</dbReference>
<keyword evidence="4" id="KW-0560">Oxidoreductase</keyword>
<name>A0ABM1EI11_PRICU</name>
<dbReference type="Gene3D" id="3.40.50.970">
    <property type="match status" value="1"/>
</dbReference>
<evidence type="ECO:0000313" key="8">
    <source>
        <dbReference type="RefSeq" id="XP_014671832.1"/>
    </source>
</evidence>
<gene>
    <name evidence="8" type="primary">LOC106812461</name>
</gene>
<comment type="similarity">
    <text evidence="2">Belongs to the alpha-ketoglutarate dehydrogenase family.</text>
</comment>
<keyword evidence="5" id="KW-0786">Thiamine pyrophosphate</keyword>
<organism evidence="7 8">
    <name type="scientific">Priapulus caudatus</name>
    <name type="common">Priapulid worm</name>
    <dbReference type="NCBI Taxonomy" id="37621"/>
    <lineage>
        <taxon>Eukaryota</taxon>
        <taxon>Metazoa</taxon>
        <taxon>Ecdysozoa</taxon>
        <taxon>Scalidophora</taxon>
        <taxon>Priapulida</taxon>
        <taxon>Priapulimorpha</taxon>
        <taxon>Priapulimorphida</taxon>
        <taxon>Priapulidae</taxon>
        <taxon>Priapulus</taxon>
    </lineage>
</organism>
<dbReference type="PANTHER" id="PTHR23152:SF4">
    <property type="entry name" value="2-OXOADIPATE DEHYDROGENASE COMPLEX COMPONENT E1"/>
    <property type="match status" value="1"/>
</dbReference>
<protein>
    <submittedName>
        <fullName evidence="8">2-oxoglutarate dehydrogenase, mitochondrial-like</fullName>
    </submittedName>
</protein>
<dbReference type="RefSeq" id="XP_014671832.1">
    <property type="nucleotide sequence ID" value="XM_014816346.1"/>
</dbReference>
<evidence type="ECO:0000259" key="6">
    <source>
        <dbReference type="Pfam" id="PF00676"/>
    </source>
</evidence>
<dbReference type="Pfam" id="PF00676">
    <property type="entry name" value="E1_dh"/>
    <property type="match status" value="1"/>
</dbReference>
<dbReference type="InterPro" id="IPR029061">
    <property type="entry name" value="THDP-binding"/>
</dbReference>
<dbReference type="GeneID" id="106812461"/>
<keyword evidence="3" id="KW-0809">Transit peptide</keyword>
<accession>A0ABM1EI11</accession>
<evidence type="ECO:0000256" key="5">
    <source>
        <dbReference type="ARBA" id="ARBA00023052"/>
    </source>
</evidence>
<dbReference type="SUPFAM" id="SSF52518">
    <property type="entry name" value="Thiamin diphosphate-binding fold (THDP-binding)"/>
    <property type="match status" value="1"/>
</dbReference>
<feature type="domain" description="Dehydrogenase E1 component" evidence="6">
    <location>
        <begin position="114"/>
        <end position="191"/>
    </location>
</feature>
<evidence type="ECO:0000256" key="3">
    <source>
        <dbReference type="ARBA" id="ARBA00022946"/>
    </source>
</evidence>
<evidence type="ECO:0000256" key="1">
    <source>
        <dbReference type="ARBA" id="ARBA00001964"/>
    </source>
</evidence>
<sequence length="204" mass="23380">MQHNGHRVCKIDPLGITSDIGNLRLDTPFTKLVQRQWKHAYFHVSNAERSCQHAKRSAGSNGSCDNLEAYCSHIGVEFMFINSYEQCDWIRQRFETPGATRLSTTEKRLLFVRLLRSTRFEDFMKEHWSAEKRFGLEGCEVLIPAMKQVIDLSTAFGVDSFVMAMPHRGRLNVLANVCKKPLDQIFSQFETVKPSEEVRVVGPV</sequence>
<dbReference type="InterPro" id="IPR011603">
    <property type="entry name" value="2oxoglutarate_DH_E1"/>
</dbReference>
<keyword evidence="7" id="KW-1185">Reference proteome</keyword>
<evidence type="ECO:0000256" key="4">
    <source>
        <dbReference type="ARBA" id="ARBA00023002"/>
    </source>
</evidence>